<dbReference type="SUPFAM" id="SSF48498">
    <property type="entry name" value="Tetracyclin repressor-like, C-terminal domain"/>
    <property type="match status" value="1"/>
</dbReference>
<dbReference type="PROSITE" id="PS50977">
    <property type="entry name" value="HTH_TETR_2"/>
    <property type="match status" value="1"/>
</dbReference>
<dbReference type="PROSITE" id="PS01081">
    <property type="entry name" value="HTH_TETR_1"/>
    <property type="match status" value="1"/>
</dbReference>
<dbReference type="SUPFAM" id="SSF46689">
    <property type="entry name" value="Homeodomain-like"/>
    <property type="match status" value="1"/>
</dbReference>
<dbReference type="GO" id="GO:0000976">
    <property type="term" value="F:transcription cis-regulatory region binding"/>
    <property type="evidence" value="ECO:0007669"/>
    <property type="project" value="TreeGrafter"/>
</dbReference>
<evidence type="ECO:0000313" key="8">
    <source>
        <dbReference type="Proteomes" id="UP000623608"/>
    </source>
</evidence>
<evidence type="ECO:0000313" key="7">
    <source>
        <dbReference type="EMBL" id="GIF19231.1"/>
    </source>
</evidence>
<organism evidence="7 8">
    <name type="scientific">Paractinoplanes tereljensis</name>
    <dbReference type="NCBI Taxonomy" id="571912"/>
    <lineage>
        <taxon>Bacteria</taxon>
        <taxon>Bacillati</taxon>
        <taxon>Actinomycetota</taxon>
        <taxon>Actinomycetes</taxon>
        <taxon>Micromonosporales</taxon>
        <taxon>Micromonosporaceae</taxon>
        <taxon>Paractinoplanes</taxon>
    </lineage>
</organism>
<name>A0A919NIC5_9ACTN</name>
<comment type="caution">
    <text evidence="7">The sequence shown here is derived from an EMBL/GenBank/DDBJ whole genome shotgun (WGS) entry which is preliminary data.</text>
</comment>
<dbReference type="Proteomes" id="UP000623608">
    <property type="component" value="Unassembled WGS sequence"/>
</dbReference>
<sequence>MGAVREDRERGSYSVGRARRELILDVAIANFAQLGYSQTSMAKIAQDAGLTGPGLTHHFPTKKHLLVAVAERRFTMLREFAEQAPEDTDGTGPLRQMVWLSELLHAQPGMIELFVLVTAEAADPTSAAHDLYLARYERVVSELAAGFHRAVEAGHLRPDLDYDGIARECIAVADGLQLQWVLTGGRIDLIGLIRNHLERLAPAILVSGRTVDLSGEVSSARR</sequence>
<gene>
    <name evidence="7" type="ORF">Ate02nite_19610</name>
</gene>
<dbReference type="Gene3D" id="1.10.357.10">
    <property type="entry name" value="Tetracycline Repressor, domain 2"/>
    <property type="match status" value="1"/>
</dbReference>
<dbReference type="Pfam" id="PF00440">
    <property type="entry name" value="TetR_N"/>
    <property type="match status" value="1"/>
</dbReference>
<dbReference type="InterPro" id="IPR023772">
    <property type="entry name" value="DNA-bd_HTH_TetR-type_CS"/>
</dbReference>
<dbReference type="InterPro" id="IPR036271">
    <property type="entry name" value="Tet_transcr_reg_TetR-rel_C_sf"/>
</dbReference>
<keyword evidence="1" id="KW-0678">Repressor</keyword>
<dbReference type="InterPro" id="IPR050109">
    <property type="entry name" value="HTH-type_TetR-like_transc_reg"/>
</dbReference>
<dbReference type="PANTHER" id="PTHR30055:SF234">
    <property type="entry name" value="HTH-TYPE TRANSCRIPTIONAL REGULATOR BETI"/>
    <property type="match status" value="1"/>
</dbReference>
<evidence type="ECO:0000256" key="3">
    <source>
        <dbReference type="ARBA" id="ARBA00023125"/>
    </source>
</evidence>
<dbReference type="PANTHER" id="PTHR30055">
    <property type="entry name" value="HTH-TYPE TRANSCRIPTIONAL REGULATOR RUTR"/>
    <property type="match status" value="1"/>
</dbReference>
<evidence type="ECO:0000256" key="1">
    <source>
        <dbReference type="ARBA" id="ARBA00022491"/>
    </source>
</evidence>
<keyword evidence="2" id="KW-0805">Transcription regulation</keyword>
<evidence type="ECO:0000259" key="6">
    <source>
        <dbReference type="PROSITE" id="PS50977"/>
    </source>
</evidence>
<dbReference type="InterPro" id="IPR009057">
    <property type="entry name" value="Homeodomain-like_sf"/>
</dbReference>
<dbReference type="InterPro" id="IPR039538">
    <property type="entry name" value="BetI_C"/>
</dbReference>
<dbReference type="AlphaFoldDB" id="A0A919NIC5"/>
<keyword evidence="8" id="KW-1185">Reference proteome</keyword>
<evidence type="ECO:0000256" key="2">
    <source>
        <dbReference type="ARBA" id="ARBA00023015"/>
    </source>
</evidence>
<dbReference type="EMBL" id="BOMY01000013">
    <property type="protein sequence ID" value="GIF19231.1"/>
    <property type="molecule type" value="Genomic_DNA"/>
</dbReference>
<protein>
    <submittedName>
        <fullName evidence="7">TetR family transcriptional regulator</fullName>
    </submittedName>
</protein>
<keyword evidence="4" id="KW-0804">Transcription</keyword>
<evidence type="ECO:0000256" key="4">
    <source>
        <dbReference type="ARBA" id="ARBA00023163"/>
    </source>
</evidence>
<keyword evidence="3 5" id="KW-0238">DNA-binding</keyword>
<reference evidence="7" key="1">
    <citation type="submission" date="2021-01" db="EMBL/GenBank/DDBJ databases">
        <title>Whole genome shotgun sequence of Actinoplanes tereljensis NBRC 105297.</title>
        <authorList>
            <person name="Komaki H."/>
            <person name="Tamura T."/>
        </authorList>
    </citation>
    <scope>NUCLEOTIDE SEQUENCE</scope>
    <source>
        <strain evidence="7">NBRC 105297</strain>
    </source>
</reference>
<feature type="DNA-binding region" description="H-T-H motif" evidence="5">
    <location>
        <begin position="40"/>
        <end position="59"/>
    </location>
</feature>
<dbReference type="Pfam" id="PF13977">
    <property type="entry name" value="TetR_C_6"/>
    <property type="match status" value="1"/>
</dbReference>
<evidence type="ECO:0000256" key="5">
    <source>
        <dbReference type="PROSITE-ProRule" id="PRU00335"/>
    </source>
</evidence>
<dbReference type="InterPro" id="IPR001647">
    <property type="entry name" value="HTH_TetR"/>
</dbReference>
<accession>A0A919NIC5</accession>
<dbReference type="GO" id="GO:0003700">
    <property type="term" value="F:DNA-binding transcription factor activity"/>
    <property type="evidence" value="ECO:0007669"/>
    <property type="project" value="TreeGrafter"/>
</dbReference>
<feature type="domain" description="HTH tetR-type" evidence="6">
    <location>
        <begin position="17"/>
        <end position="77"/>
    </location>
</feature>
<proteinExistence type="predicted"/>
<dbReference type="PRINTS" id="PR00455">
    <property type="entry name" value="HTHTETR"/>
</dbReference>